<dbReference type="PANTHER" id="PTHR15114">
    <property type="entry name" value="REPLICATION PROTEIN A3"/>
    <property type="match status" value="1"/>
</dbReference>
<name>A0A6P7GTT6_DIAVI</name>
<organism evidence="7">
    <name type="scientific">Diabrotica virgifera virgifera</name>
    <name type="common">western corn rootworm</name>
    <dbReference type="NCBI Taxonomy" id="50390"/>
    <lineage>
        <taxon>Eukaryota</taxon>
        <taxon>Metazoa</taxon>
        <taxon>Ecdysozoa</taxon>
        <taxon>Arthropoda</taxon>
        <taxon>Hexapoda</taxon>
        <taxon>Insecta</taxon>
        <taxon>Pterygota</taxon>
        <taxon>Neoptera</taxon>
        <taxon>Endopterygota</taxon>
        <taxon>Coleoptera</taxon>
        <taxon>Polyphaga</taxon>
        <taxon>Cucujiformia</taxon>
        <taxon>Chrysomeloidea</taxon>
        <taxon>Chrysomelidae</taxon>
        <taxon>Galerucinae</taxon>
        <taxon>Diabroticina</taxon>
        <taxon>Diabroticites</taxon>
        <taxon>Diabrotica</taxon>
    </lineage>
</organism>
<evidence type="ECO:0000313" key="6">
    <source>
        <dbReference type="RefSeq" id="XP_028147244.1"/>
    </source>
</evidence>
<dbReference type="RefSeq" id="XP_028147244.1">
    <property type="nucleotide sequence ID" value="XM_028291443.1"/>
</dbReference>
<comment type="subcellular location">
    <subcellularLocation>
        <location evidence="1">Nucleus</location>
    </subcellularLocation>
</comment>
<dbReference type="RefSeq" id="XP_028147245.1">
    <property type="nucleotide sequence ID" value="XM_028291444.1"/>
</dbReference>
<accession>A0A6P7GTT6</accession>
<dbReference type="GO" id="GO:0000724">
    <property type="term" value="P:double-strand break repair via homologous recombination"/>
    <property type="evidence" value="ECO:0007669"/>
    <property type="project" value="TreeGrafter"/>
</dbReference>
<gene>
    <name evidence="6 7" type="primary">LOC114340674</name>
</gene>
<reference evidence="4" key="2">
    <citation type="submission" date="2025-05" db="UniProtKB">
        <authorList>
            <consortium name="EnsemblMetazoa"/>
        </authorList>
    </citation>
    <scope>IDENTIFICATION</scope>
</reference>
<evidence type="ECO:0000313" key="5">
    <source>
        <dbReference type="Proteomes" id="UP001652700"/>
    </source>
</evidence>
<reference evidence="6 7" key="1">
    <citation type="submission" date="2025-04" db="UniProtKB">
        <authorList>
            <consortium name="RefSeq"/>
        </authorList>
    </citation>
    <scope>IDENTIFICATION</scope>
    <source>
        <tissue evidence="6 7">Whole insect</tissue>
    </source>
</reference>
<dbReference type="GO" id="GO:0006289">
    <property type="term" value="P:nucleotide-excision repair"/>
    <property type="evidence" value="ECO:0007669"/>
    <property type="project" value="TreeGrafter"/>
</dbReference>
<evidence type="ECO:0000313" key="7">
    <source>
        <dbReference type="RefSeq" id="XP_028147245.1"/>
    </source>
</evidence>
<evidence type="ECO:0000313" key="4">
    <source>
        <dbReference type="EnsemblMetazoa" id="XP_050497532.1"/>
    </source>
</evidence>
<evidence type="ECO:0000256" key="1">
    <source>
        <dbReference type="ARBA" id="ARBA00004123"/>
    </source>
</evidence>
<dbReference type="GO" id="GO:0006298">
    <property type="term" value="P:mismatch repair"/>
    <property type="evidence" value="ECO:0007669"/>
    <property type="project" value="TreeGrafter"/>
</dbReference>
<keyword evidence="3" id="KW-0539">Nucleus</keyword>
<dbReference type="GO" id="GO:0003697">
    <property type="term" value="F:single-stranded DNA binding"/>
    <property type="evidence" value="ECO:0007669"/>
    <property type="project" value="TreeGrafter"/>
</dbReference>
<evidence type="ECO:0000256" key="2">
    <source>
        <dbReference type="ARBA" id="ARBA00009761"/>
    </source>
</evidence>
<dbReference type="Proteomes" id="UP001652700">
    <property type="component" value="Unplaced"/>
</dbReference>
<dbReference type="PANTHER" id="PTHR15114:SF1">
    <property type="entry name" value="REPLICATION PROTEIN A 14 KDA SUBUNIT"/>
    <property type="match status" value="1"/>
</dbReference>
<dbReference type="OrthoDB" id="188186at2759"/>
<dbReference type="GO" id="GO:0035861">
    <property type="term" value="C:site of double-strand break"/>
    <property type="evidence" value="ECO:0007669"/>
    <property type="project" value="TreeGrafter"/>
</dbReference>
<dbReference type="SUPFAM" id="SSF50249">
    <property type="entry name" value="Nucleic acid-binding proteins"/>
    <property type="match status" value="1"/>
</dbReference>
<dbReference type="GO" id="GO:0006284">
    <property type="term" value="P:base-excision repair"/>
    <property type="evidence" value="ECO:0007669"/>
    <property type="project" value="TreeGrafter"/>
</dbReference>
<dbReference type="GO" id="GO:0005662">
    <property type="term" value="C:DNA replication factor A complex"/>
    <property type="evidence" value="ECO:0007669"/>
    <property type="project" value="TreeGrafter"/>
</dbReference>
<keyword evidence="5" id="KW-1185">Reference proteome</keyword>
<protein>
    <submittedName>
        <fullName evidence="6 7">Uncharacterized protein LOC114340674</fullName>
    </submittedName>
</protein>
<dbReference type="EnsemblMetazoa" id="XM_050641575.1">
    <property type="protein sequence ID" value="XP_050497532.1"/>
    <property type="gene ID" value="LOC126878711"/>
</dbReference>
<comment type="similarity">
    <text evidence="2">Belongs to the replication factor A protein 3 family.</text>
</comment>
<dbReference type="GO" id="GO:0006260">
    <property type="term" value="P:DNA replication"/>
    <property type="evidence" value="ECO:0007669"/>
    <property type="project" value="InterPro"/>
</dbReference>
<dbReference type="Gene3D" id="2.40.50.140">
    <property type="entry name" value="Nucleic acid-binding proteins"/>
    <property type="match status" value="1"/>
</dbReference>
<dbReference type="Pfam" id="PF08661">
    <property type="entry name" value="Rep_fac-A_3"/>
    <property type="match status" value="1"/>
</dbReference>
<sequence>MYLNIVRGNQLPMFVNKKVSITGFVTEKAYNGMSFDIRTTDNVTVRITLKKPIDQHLEGYVEVHGDSTGKGVTADEYIHFSNEKFAAQSHNKLCSYLHSIPTLWNLE</sequence>
<dbReference type="InterPro" id="IPR012340">
    <property type="entry name" value="NA-bd_OB-fold"/>
</dbReference>
<dbReference type="AlphaFoldDB" id="A0A6P7GTT6"/>
<proteinExistence type="inferred from homology"/>
<dbReference type="GO" id="GO:0003684">
    <property type="term" value="F:damaged DNA binding"/>
    <property type="evidence" value="ECO:0007669"/>
    <property type="project" value="TreeGrafter"/>
</dbReference>
<evidence type="ECO:0000256" key="3">
    <source>
        <dbReference type="ARBA" id="ARBA00023242"/>
    </source>
</evidence>
<dbReference type="InterPro" id="IPR013970">
    <property type="entry name" value="Rfa2"/>
</dbReference>